<evidence type="ECO:0000313" key="3">
    <source>
        <dbReference type="Proteomes" id="UP000006755"/>
    </source>
</evidence>
<evidence type="ECO:0000313" key="2">
    <source>
        <dbReference type="EMBL" id="EKE77423.1"/>
    </source>
</evidence>
<feature type="transmembrane region" description="Helical" evidence="1">
    <location>
        <begin position="59"/>
        <end position="79"/>
    </location>
</feature>
<feature type="transmembrane region" description="Helical" evidence="1">
    <location>
        <begin position="174"/>
        <end position="194"/>
    </location>
</feature>
<evidence type="ECO:0000256" key="1">
    <source>
        <dbReference type="SAM" id="Phobius"/>
    </source>
</evidence>
<organism evidence="2 3">
    <name type="scientific">Gallaecimonas xiamenensis 3-C-1</name>
    <dbReference type="NCBI Taxonomy" id="745411"/>
    <lineage>
        <taxon>Bacteria</taxon>
        <taxon>Pseudomonadati</taxon>
        <taxon>Pseudomonadota</taxon>
        <taxon>Gammaproteobacteria</taxon>
        <taxon>Enterobacterales</taxon>
        <taxon>Gallaecimonadaceae</taxon>
        <taxon>Gallaecimonas</taxon>
    </lineage>
</organism>
<evidence type="ECO:0008006" key="4">
    <source>
        <dbReference type="Google" id="ProtNLM"/>
    </source>
</evidence>
<keyword evidence="1" id="KW-0472">Membrane</keyword>
<name>K2JQ53_9GAMM</name>
<dbReference type="Pfam" id="PF09997">
    <property type="entry name" value="DUF2238"/>
    <property type="match status" value="1"/>
</dbReference>
<dbReference type="PIRSF" id="PIRSF020606">
    <property type="entry name" value="UCP020606"/>
    <property type="match status" value="1"/>
</dbReference>
<proteinExistence type="predicted"/>
<accession>K2JQ53</accession>
<feature type="transmembrane region" description="Helical" evidence="1">
    <location>
        <begin position="123"/>
        <end position="141"/>
    </location>
</feature>
<reference evidence="2 3" key="1">
    <citation type="journal article" date="2012" name="J. Bacteriol.">
        <title>Genome Sequence of Gallaecimonas xiamenensis Type Strain 3-C-1.</title>
        <authorList>
            <person name="Lai Q."/>
            <person name="Wang L."/>
            <person name="Wang W."/>
            <person name="Shao Z."/>
        </authorList>
    </citation>
    <scope>NUCLEOTIDE SEQUENCE [LARGE SCALE GENOMIC DNA]</scope>
    <source>
        <strain evidence="2 3">3-C-1</strain>
    </source>
</reference>
<dbReference type="AlphaFoldDB" id="K2JQ53"/>
<sequence length="199" mass="22142">MLNRYFPEGLALLYALLFLALGWQVADRTVWYAEVTPLLATYALLLLTAKAFRFSNLSYLCFFVPLLWHAIGAHYTFSLVPLDWLTGPLGLDRNPYDRIGHFLVGLFAVPIVELLLRRRLCGPWLAALFAFFAISTVAALYEVIEWAYAALEGGDAGISFLGAQGDPWDAQKDMLADMLGAALTLLLYLASGTYRRSVP</sequence>
<dbReference type="InterPro" id="IPR014509">
    <property type="entry name" value="YjdF-like"/>
</dbReference>
<keyword evidence="3" id="KW-1185">Reference proteome</keyword>
<feature type="transmembrane region" description="Helical" evidence="1">
    <location>
        <begin position="36"/>
        <end position="52"/>
    </location>
</feature>
<dbReference type="OrthoDB" id="9786473at2"/>
<feature type="transmembrane region" description="Helical" evidence="1">
    <location>
        <begin position="99"/>
        <end position="116"/>
    </location>
</feature>
<dbReference type="RefSeq" id="WP_008482409.1">
    <property type="nucleotide sequence ID" value="NZ_AMRI01000002.1"/>
</dbReference>
<gene>
    <name evidence="2" type="ORF">B3C1_01390</name>
</gene>
<dbReference type="EMBL" id="AMRI01000002">
    <property type="protein sequence ID" value="EKE77423.1"/>
    <property type="molecule type" value="Genomic_DNA"/>
</dbReference>
<protein>
    <recommendedName>
        <fullName evidence="4">DUF2238 domain-containing protein</fullName>
    </recommendedName>
</protein>
<dbReference type="Proteomes" id="UP000006755">
    <property type="component" value="Unassembled WGS sequence"/>
</dbReference>
<keyword evidence="1" id="KW-1133">Transmembrane helix</keyword>
<keyword evidence="1" id="KW-0812">Transmembrane</keyword>
<dbReference type="eggNOG" id="COG3647">
    <property type="taxonomic scope" value="Bacteria"/>
</dbReference>
<dbReference type="InterPro" id="IPR058534">
    <property type="entry name" value="YjdF"/>
</dbReference>
<comment type="caution">
    <text evidence="2">The sequence shown here is derived from an EMBL/GenBank/DDBJ whole genome shotgun (WGS) entry which is preliminary data.</text>
</comment>